<keyword evidence="3" id="KW-1185">Reference proteome</keyword>
<name>A0ABW5GNE1_9PSEU</name>
<dbReference type="RefSeq" id="WP_345400905.1">
    <property type="nucleotide sequence ID" value="NZ_BAABHG010000012.1"/>
</dbReference>
<feature type="region of interest" description="Disordered" evidence="1">
    <location>
        <begin position="1"/>
        <end position="41"/>
    </location>
</feature>
<evidence type="ECO:0000313" key="2">
    <source>
        <dbReference type="EMBL" id="MFD2462378.1"/>
    </source>
</evidence>
<evidence type="ECO:0000256" key="1">
    <source>
        <dbReference type="SAM" id="MobiDB-lite"/>
    </source>
</evidence>
<organism evidence="2 3">
    <name type="scientific">Amycolatopsis samaneae</name>
    <dbReference type="NCBI Taxonomy" id="664691"/>
    <lineage>
        <taxon>Bacteria</taxon>
        <taxon>Bacillati</taxon>
        <taxon>Actinomycetota</taxon>
        <taxon>Actinomycetes</taxon>
        <taxon>Pseudonocardiales</taxon>
        <taxon>Pseudonocardiaceae</taxon>
        <taxon>Amycolatopsis</taxon>
    </lineage>
</organism>
<sequence>MDKDRDESESEDKPNKHSVEDDKNPGKSSDDIDPSEYGKRK</sequence>
<evidence type="ECO:0000313" key="3">
    <source>
        <dbReference type="Proteomes" id="UP001597419"/>
    </source>
</evidence>
<dbReference type="EMBL" id="JBHUKU010000015">
    <property type="protein sequence ID" value="MFD2462378.1"/>
    <property type="molecule type" value="Genomic_DNA"/>
</dbReference>
<dbReference type="Proteomes" id="UP001597419">
    <property type="component" value="Unassembled WGS sequence"/>
</dbReference>
<comment type="caution">
    <text evidence="2">The sequence shown here is derived from an EMBL/GenBank/DDBJ whole genome shotgun (WGS) entry which is preliminary data.</text>
</comment>
<proteinExistence type="predicted"/>
<protein>
    <submittedName>
        <fullName evidence="2">Uncharacterized protein</fullName>
    </submittedName>
</protein>
<accession>A0ABW5GNE1</accession>
<reference evidence="3" key="1">
    <citation type="journal article" date="2019" name="Int. J. Syst. Evol. Microbiol.">
        <title>The Global Catalogue of Microorganisms (GCM) 10K type strain sequencing project: providing services to taxonomists for standard genome sequencing and annotation.</title>
        <authorList>
            <consortium name="The Broad Institute Genomics Platform"/>
            <consortium name="The Broad Institute Genome Sequencing Center for Infectious Disease"/>
            <person name="Wu L."/>
            <person name="Ma J."/>
        </authorList>
    </citation>
    <scope>NUCLEOTIDE SEQUENCE [LARGE SCALE GENOMIC DNA]</scope>
    <source>
        <strain evidence="3">CGMCC 4.7643</strain>
    </source>
</reference>
<gene>
    <name evidence="2" type="ORF">ACFSYJ_27480</name>
</gene>